<accession>A0A7H1M8H2</accession>
<dbReference type="KEGG" id="nmus:H7A79_0676"/>
<reference evidence="1" key="1">
    <citation type="submission" date="2024-06" db="EMBL/GenBank/DDBJ databases">
        <title>Complete Genome Sequence of mouse commensal type strain Neisseria musculi.</title>
        <authorList>
            <person name="Thapa E."/>
            <person name="Aluvathingal J."/>
            <person name="Nadendla S."/>
            <person name="Mehta A."/>
            <person name="Tettelin H."/>
            <person name="Weyand N.J."/>
        </authorList>
    </citation>
    <scope>NUCLEOTIDE SEQUENCE</scope>
    <source>
        <strain evidence="1">NW831</strain>
    </source>
</reference>
<dbReference type="AlphaFoldDB" id="A0A7H1M8H2"/>
<evidence type="ECO:0000313" key="2">
    <source>
        <dbReference type="Proteomes" id="UP000516412"/>
    </source>
</evidence>
<gene>
    <name evidence="1" type="ORF">H7A79_0676</name>
</gene>
<dbReference type="EMBL" id="CP060414">
    <property type="protein sequence ID" value="QNT57937.1"/>
    <property type="molecule type" value="Genomic_DNA"/>
</dbReference>
<proteinExistence type="predicted"/>
<organism evidence="1 2">
    <name type="scientific">Neisseria musculi</name>
    <dbReference type="NCBI Taxonomy" id="1815583"/>
    <lineage>
        <taxon>Bacteria</taxon>
        <taxon>Pseudomonadati</taxon>
        <taxon>Pseudomonadota</taxon>
        <taxon>Betaproteobacteria</taxon>
        <taxon>Neisseriales</taxon>
        <taxon>Neisseriaceae</taxon>
        <taxon>Neisseria</taxon>
    </lineage>
</organism>
<name>A0A7H1M8H2_9NEIS</name>
<dbReference type="Proteomes" id="UP000516412">
    <property type="component" value="Chromosome"/>
</dbReference>
<keyword evidence="2" id="KW-1185">Reference proteome</keyword>
<sequence length="60" mass="7094">MRCVGGAVFINGFYQAVKYLSETFRQAFCFVWPSENLHGHFRIMQPIIEFFSQRYAGFSY</sequence>
<evidence type="ECO:0000313" key="1">
    <source>
        <dbReference type="EMBL" id="QNT57937.1"/>
    </source>
</evidence>
<protein>
    <submittedName>
        <fullName evidence="1">Uncharacterized protein</fullName>
    </submittedName>
</protein>